<evidence type="ECO:0000313" key="3">
    <source>
        <dbReference type="Proteomes" id="UP000639606"/>
    </source>
</evidence>
<evidence type="ECO:0000313" key="2">
    <source>
        <dbReference type="EMBL" id="GGP52273.1"/>
    </source>
</evidence>
<gene>
    <name evidence="2" type="ORF">GCM10010185_25450</name>
</gene>
<feature type="region of interest" description="Disordered" evidence="1">
    <location>
        <begin position="343"/>
        <end position="366"/>
    </location>
</feature>
<dbReference type="RefSeq" id="WP_189223445.1">
    <property type="nucleotide sequence ID" value="NZ_BMRG01000004.1"/>
</dbReference>
<reference evidence="2" key="2">
    <citation type="submission" date="2020-09" db="EMBL/GenBank/DDBJ databases">
        <authorList>
            <person name="Sun Q."/>
            <person name="Ohkuma M."/>
        </authorList>
    </citation>
    <scope>NUCLEOTIDE SEQUENCE</scope>
    <source>
        <strain evidence="2">JCM 3313</strain>
    </source>
</reference>
<protein>
    <recommendedName>
        <fullName evidence="4">Phage baseplate assembly protein</fullName>
    </recommendedName>
</protein>
<name>A0A918EDZ6_9PSEU</name>
<comment type="caution">
    <text evidence="2">The sequence shown here is derived from an EMBL/GenBank/DDBJ whole genome shotgun (WGS) entry which is preliminary data.</text>
</comment>
<sequence length="1048" mass="113449">MTQDCRTDRRRARVRAKHRNGVDGVEVSDDGRTLTVTFLGRAPRDLGPENIRIDGGRRVRGIVAVSVRLEDEEDPELDDRVRVEVDRPGDSSTYRLSVVRSDGHGLPGTEPYPGFDPRYAGADFDFRRMCPTELDCVPDEPPPPAPGPQQVVNYTARDYASLRGLLLDRLTLTAPRWVERHAPDLGVTVVELLAYVGDRLSYQQDAIATEAYLDTARRRVSVRRHARLVDYAMHDGCNARTFVALEVCREATLRAGDFRFLAVDLSHVDPLRRPELGPVVSEDVVAELPTSATWEFFEPVDPGDLSVLPAHNEIRFWTWGDEECRLPKGATAATLRDEWLHHDSDADSEDSDSEARSGGHRPGRRALRLRPGDVLIIEERVGPDSGAPADADPAHRQAVRLVSVTPGVDDLYDQPVVEVTWDVEDALAFSACLSSRGGQDCCPIPDVSVARGNVVLADHGRSLDACGGPVEVITVPPAPVVPPTCDPPEFGCGGDDAVDPVVAFVQDLVGRTGDRQPLTPEHVHDLVRLLGESTTDRAGLVLDLDGGREVVVPDTAEEQHAALRALLAQITYPAVRPRFRPVLERAPVTQRAPFPLPAHVAAAQARLLATIPGRVRAWLEELWRQARGGRRPSREQVAALTVLFGQRVLTELRLGERPERALRELLARRAELLAAKTRRLEVLRTRALAGGVLDDGIAWELEHTWGEDYAAGLSPGSAALRGPARAALVTDPRTALPSVVLRGDAEWTPRRDLLDSGPRDRHFVGEVEESGRLALRFGDGGHGAAPPPGGRLEVRYRVGNGLAGNVGAEAVNHLVLCRGDQHDAVERVRNPLAAVGGVEPETLDQVRQLAPLALRRELLRAVTAEDYAALAARVPGVQRAAARLRWTGAGREVQVAVDPVGRAEPDAALLDTVARALARVRRIGHQVSVGPAVLVPLEVGVAVCVAEGYQRGHVLAALRAALGGRGFFRPDALTFGEPVRVSALVAAAAAVPGVVTARVTVLRRQFGQDEGALEAGLLRLGPLEVAQLDNDPDHPENGRLDIVLGGGR</sequence>
<evidence type="ECO:0008006" key="4">
    <source>
        <dbReference type="Google" id="ProtNLM"/>
    </source>
</evidence>
<dbReference type="NCBIfam" id="TIGR02243">
    <property type="entry name" value="putative baseplate assembly protein"/>
    <property type="match status" value="1"/>
</dbReference>
<dbReference type="EMBL" id="BMRG01000004">
    <property type="protein sequence ID" value="GGP52273.1"/>
    <property type="molecule type" value="Genomic_DNA"/>
</dbReference>
<dbReference type="Proteomes" id="UP000639606">
    <property type="component" value="Unassembled WGS sequence"/>
</dbReference>
<keyword evidence="3" id="KW-1185">Reference proteome</keyword>
<dbReference type="AlphaFoldDB" id="A0A918EDZ6"/>
<proteinExistence type="predicted"/>
<reference evidence="2" key="1">
    <citation type="journal article" date="2014" name="Int. J. Syst. Evol. Microbiol.">
        <title>Complete genome sequence of Corynebacterium casei LMG S-19264T (=DSM 44701T), isolated from a smear-ripened cheese.</title>
        <authorList>
            <consortium name="US DOE Joint Genome Institute (JGI-PGF)"/>
            <person name="Walter F."/>
            <person name="Albersmeier A."/>
            <person name="Kalinowski J."/>
            <person name="Ruckert C."/>
        </authorList>
    </citation>
    <scope>NUCLEOTIDE SEQUENCE</scope>
    <source>
        <strain evidence="2">JCM 3313</strain>
    </source>
</reference>
<accession>A0A918EDZ6</accession>
<evidence type="ECO:0000256" key="1">
    <source>
        <dbReference type="SAM" id="MobiDB-lite"/>
    </source>
</evidence>
<dbReference type="InterPro" id="IPR011749">
    <property type="entry name" value="CHP02243"/>
</dbReference>
<organism evidence="2 3">
    <name type="scientific">Saccharothrix coeruleofusca</name>
    <dbReference type="NCBI Taxonomy" id="33919"/>
    <lineage>
        <taxon>Bacteria</taxon>
        <taxon>Bacillati</taxon>
        <taxon>Actinomycetota</taxon>
        <taxon>Actinomycetes</taxon>
        <taxon>Pseudonocardiales</taxon>
        <taxon>Pseudonocardiaceae</taxon>
        <taxon>Saccharothrix</taxon>
    </lineage>
</organism>